<keyword evidence="2" id="KW-1185">Reference proteome</keyword>
<evidence type="ECO:0000313" key="3">
    <source>
        <dbReference type="WBParaSite" id="Hba_08918"/>
    </source>
</evidence>
<dbReference type="GO" id="GO:0003887">
    <property type="term" value="F:DNA-directed DNA polymerase activity"/>
    <property type="evidence" value="ECO:0007669"/>
    <property type="project" value="InterPro"/>
</dbReference>
<reference evidence="3" key="1">
    <citation type="submission" date="2016-11" db="UniProtKB">
        <authorList>
            <consortium name="WormBaseParasite"/>
        </authorList>
    </citation>
    <scope>IDENTIFICATION</scope>
</reference>
<dbReference type="Gene3D" id="1.10.3380.20">
    <property type="match status" value="1"/>
</dbReference>
<sequence length="223" mass="25003">MTLSITTVAMGGACRPLANLHPAKERASKGCARLVMSNPRLDWRKHLSGQKMRYRSGSSYASYIASVYNTYYHLTPTQLGHAALASAFPPDAALFVFSDLFQASKAIALDTELHMLYLVTPINCSVWQDCNWNHLHSLFVMLDFNAKRVAKMVSNIGKLDDMAYNCFKGELDYFELPMVVSFCSRLGWVYLRDLLSGFATRLAFGVRKELSELVLIQGIDASR</sequence>
<dbReference type="Pfam" id="PF21099">
    <property type="entry name" value="POLQ_helical"/>
    <property type="match status" value="1"/>
</dbReference>
<dbReference type="GO" id="GO:0097681">
    <property type="term" value="P:double-strand break repair via alternative nonhomologous end joining"/>
    <property type="evidence" value="ECO:0007669"/>
    <property type="project" value="TreeGrafter"/>
</dbReference>
<evidence type="ECO:0000313" key="2">
    <source>
        <dbReference type="Proteomes" id="UP000095283"/>
    </source>
</evidence>
<evidence type="ECO:0000259" key="1">
    <source>
        <dbReference type="Pfam" id="PF21099"/>
    </source>
</evidence>
<dbReference type="WBParaSite" id="Hba_08918">
    <property type="protein sequence ID" value="Hba_08918"/>
    <property type="gene ID" value="Hba_08918"/>
</dbReference>
<protein>
    <submittedName>
        <fullName evidence="3">Reverse transcriptase domain-containing protein</fullName>
    </submittedName>
</protein>
<dbReference type="InterPro" id="IPR002298">
    <property type="entry name" value="DNA_polymerase_A"/>
</dbReference>
<dbReference type="InterPro" id="IPR048960">
    <property type="entry name" value="POLQ-like_helical"/>
</dbReference>
<organism evidence="2 3">
    <name type="scientific">Heterorhabditis bacteriophora</name>
    <name type="common">Entomopathogenic nematode worm</name>
    <dbReference type="NCBI Taxonomy" id="37862"/>
    <lineage>
        <taxon>Eukaryota</taxon>
        <taxon>Metazoa</taxon>
        <taxon>Ecdysozoa</taxon>
        <taxon>Nematoda</taxon>
        <taxon>Chromadorea</taxon>
        <taxon>Rhabditida</taxon>
        <taxon>Rhabditina</taxon>
        <taxon>Rhabditomorpha</taxon>
        <taxon>Strongyloidea</taxon>
        <taxon>Heterorhabditidae</taxon>
        <taxon>Heterorhabditis</taxon>
    </lineage>
</organism>
<dbReference type="PANTHER" id="PTHR10133">
    <property type="entry name" value="DNA POLYMERASE I"/>
    <property type="match status" value="1"/>
</dbReference>
<dbReference type="GO" id="GO:0006261">
    <property type="term" value="P:DNA-templated DNA replication"/>
    <property type="evidence" value="ECO:0007669"/>
    <property type="project" value="InterPro"/>
</dbReference>
<accession>A0A1I7WUV2</accession>
<feature type="domain" description="POLQ-like helical" evidence="1">
    <location>
        <begin position="90"/>
        <end position="154"/>
    </location>
</feature>
<proteinExistence type="predicted"/>
<dbReference type="AlphaFoldDB" id="A0A1I7WUV2"/>
<name>A0A1I7WUV2_HETBA</name>
<dbReference type="Proteomes" id="UP000095283">
    <property type="component" value="Unplaced"/>
</dbReference>
<dbReference type="PANTHER" id="PTHR10133:SF62">
    <property type="entry name" value="DNA POLYMERASE THETA"/>
    <property type="match status" value="1"/>
</dbReference>
<dbReference type="SUPFAM" id="SSF158702">
    <property type="entry name" value="Sec63 N-terminal domain-like"/>
    <property type="match status" value="1"/>
</dbReference>